<keyword evidence="2 4" id="KW-0663">Pyridoxal phosphate</keyword>
<dbReference type="RefSeq" id="WP_082740257.1">
    <property type="nucleotide sequence ID" value="NZ_JAUSVM010000001.1"/>
</dbReference>
<feature type="binding site" evidence="4">
    <location>
        <position position="341"/>
    </location>
    <ligand>
        <name>substrate</name>
    </ligand>
</feature>
<dbReference type="NCBIfam" id="TIGR00492">
    <property type="entry name" value="alr"/>
    <property type="match status" value="1"/>
</dbReference>
<evidence type="ECO:0000313" key="7">
    <source>
        <dbReference type="EMBL" id="MDQ0425835.1"/>
    </source>
</evidence>
<dbReference type="SUPFAM" id="SSF51419">
    <property type="entry name" value="PLP-binding barrel"/>
    <property type="match status" value="1"/>
</dbReference>
<dbReference type="Gene3D" id="2.40.37.10">
    <property type="entry name" value="Lyase, Ornithine Decarboxylase, Chain A, domain 1"/>
    <property type="match status" value="1"/>
</dbReference>
<name>A0ABU0GKF1_9CELL</name>
<comment type="pathway">
    <text evidence="4">Amino-acid biosynthesis; D-alanine biosynthesis; D-alanine from L-alanine: step 1/1.</text>
</comment>
<feature type="active site" description="Proton acceptor; specific for D-alanine" evidence="4">
    <location>
        <position position="56"/>
    </location>
</feature>
<feature type="domain" description="Alanine racemase C-terminal" evidence="6">
    <location>
        <begin position="268"/>
        <end position="401"/>
    </location>
</feature>
<evidence type="ECO:0000256" key="4">
    <source>
        <dbReference type="HAMAP-Rule" id="MF_01201"/>
    </source>
</evidence>
<dbReference type="GO" id="GO:0008784">
    <property type="term" value="F:alanine racemase activity"/>
    <property type="evidence" value="ECO:0007669"/>
    <property type="project" value="UniProtKB-EC"/>
</dbReference>
<dbReference type="Pfam" id="PF00842">
    <property type="entry name" value="Ala_racemase_C"/>
    <property type="match status" value="1"/>
</dbReference>
<gene>
    <name evidence="7" type="ORF">JO380_002216</name>
</gene>
<comment type="catalytic activity">
    <reaction evidence="4">
        <text>L-alanine = D-alanine</text>
        <dbReference type="Rhea" id="RHEA:20249"/>
        <dbReference type="ChEBI" id="CHEBI:57416"/>
        <dbReference type="ChEBI" id="CHEBI:57972"/>
        <dbReference type="EC" id="5.1.1.1"/>
    </reaction>
</comment>
<accession>A0ABU0GKF1</accession>
<dbReference type="EC" id="5.1.1.1" evidence="4"/>
<dbReference type="SMART" id="SM01005">
    <property type="entry name" value="Ala_racemase_C"/>
    <property type="match status" value="1"/>
</dbReference>
<dbReference type="InterPro" id="IPR009006">
    <property type="entry name" value="Ala_racemase/Decarboxylase_C"/>
</dbReference>
<sequence length="406" mass="41809">MTAADVATTTRTPSTTPPTGDDEPESAAVVDLAAIRHNLRVLGTAAGRAQVMAVLKADAYGHGLLPVARAALAAGTTWFGVARASDALLLRTELRPADAHVLTWLHTPGAPFARLLAAEVDVSVGAPWALEEVAAAARDTGRVARVHLKVDTGMGRNGVGADQLASLARRAASLAAAGHVEVVGLWTHLACADTPGHPATHDQVARFEDATDVLRGVGIEVPLRHVAASAGTLTDPRLHYDLVRPGLAVYGLSPLPPSDPRASMLTPAMTLRSRLAAVRPVPAGTPVSYGSEHRTARRTSLGLVPLGYADGVPRHASTDGRGPARVHVNGRAARVVGRICMDQLVVDLGPGAGDAPGDVVTLFGPPGAGGVPTAAHWAASAGTIPYEVVSRVAAAVPRTYRDDDVP</sequence>
<dbReference type="PANTHER" id="PTHR30511:SF0">
    <property type="entry name" value="ALANINE RACEMASE, CATABOLIC-RELATED"/>
    <property type="match status" value="1"/>
</dbReference>
<protein>
    <recommendedName>
        <fullName evidence="4">Alanine racemase</fullName>
        <ecNumber evidence="4">5.1.1.1</ecNumber>
    </recommendedName>
</protein>
<organism evidence="7 8">
    <name type="scientific">Cellulomonas iranensis</name>
    <dbReference type="NCBI Taxonomy" id="76862"/>
    <lineage>
        <taxon>Bacteria</taxon>
        <taxon>Bacillati</taxon>
        <taxon>Actinomycetota</taxon>
        <taxon>Actinomycetes</taxon>
        <taxon>Micrococcales</taxon>
        <taxon>Cellulomonadaceae</taxon>
        <taxon>Cellulomonas</taxon>
    </lineage>
</organism>
<comment type="cofactor">
    <cofactor evidence="1 4">
        <name>pyridoxal 5'-phosphate</name>
        <dbReference type="ChEBI" id="CHEBI:597326"/>
    </cofactor>
</comment>
<feature type="compositionally biased region" description="Low complexity" evidence="5">
    <location>
        <begin position="8"/>
        <end position="19"/>
    </location>
</feature>
<dbReference type="InterPro" id="IPR001608">
    <property type="entry name" value="Ala_racemase_N"/>
</dbReference>
<evidence type="ECO:0000256" key="2">
    <source>
        <dbReference type="ARBA" id="ARBA00022898"/>
    </source>
</evidence>
<proteinExistence type="inferred from homology"/>
<feature type="modified residue" description="N6-(pyridoxal phosphate)lysine" evidence="4">
    <location>
        <position position="56"/>
    </location>
</feature>
<feature type="binding site" evidence="4">
    <location>
        <position position="156"/>
    </location>
    <ligand>
        <name>substrate</name>
    </ligand>
</feature>
<dbReference type="Pfam" id="PF01168">
    <property type="entry name" value="Ala_racemase_N"/>
    <property type="match status" value="1"/>
</dbReference>
<dbReference type="InterPro" id="IPR020622">
    <property type="entry name" value="Ala_racemase_pyridoxalP-BS"/>
</dbReference>
<dbReference type="PRINTS" id="PR00992">
    <property type="entry name" value="ALARACEMASE"/>
</dbReference>
<dbReference type="InterPro" id="IPR011079">
    <property type="entry name" value="Ala_racemase_C"/>
</dbReference>
<dbReference type="Gene3D" id="3.20.20.10">
    <property type="entry name" value="Alanine racemase"/>
    <property type="match status" value="1"/>
</dbReference>
<dbReference type="InterPro" id="IPR000821">
    <property type="entry name" value="Ala_racemase"/>
</dbReference>
<feature type="active site" description="Proton acceptor; specific for L-alanine" evidence="4">
    <location>
        <position position="289"/>
    </location>
</feature>
<comment type="similarity">
    <text evidence="4">Belongs to the alanine racemase family.</text>
</comment>
<dbReference type="CDD" id="cd00430">
    <property type="entry name" value="PLPDE_III_AR"/>
    <property type="match status" value="1"/>
</dbReference>
<dbReference type="PROSITE" id="PS00395">
    <property type="entry name" value="ALANINE_RACEMASE"/>
    <property type="match status" value="1"/>
</dbReference>
<evidence type="ECO:0000256" key="1">
    <source>
        <dbReference type="ARBA" id="ARBA00001933"/>
    </source>
</evidence>
<dbReference type="SUPFAM" id="SSF50621">
    <property type="entry name" value="Alanine racemase C-terminal domain-like"/>
    <property type="match status" value="1"/>
</dbReference>
<dbReference type="PANTHER" id="PTHR30511">
    <property type="entry name" value="ALANINE RACEMASE"/>
    <property type="match status" value="1"/>
</dbReference>
<comment type="function">
    <text evidence="4">Catalyzes the interconversion of L-alanine and D-alanine. May also act on other amino acids.</text>
</comment>
<evidence type="ECO:0000313" key="8">
    <source>
        <dbReference type="Proteomes" id="UP001240250"/>
    </source>
</evidence>
<evidence type="ECO:0000256" key="5">
    <source>
        <dbReference type="SAM" id="MobiDB-lite"/>
    </source>
</evidence>
<feature type="region of interest" description="Disordered" evidence="5">
    <location>
        <begin position="1"/>
        <end position="25"/>
    </location>
</feature>
<evidence type="ECO:0000256" key="3">
    <source>
        <dbReference type="ARBA" id="ARBA00023235"/>
    </source>
</evidence>
<keyword evidence="3 4" id="KW-0413">Isomerase</keyword>
<reference evidence="7 8" key="1">
    <citation type="submission" date="2023-07" db="EMBL/GenBank/DDBJ databases">
        <title>Sequencing the genomes of 1000 actinobacteria strains.</title>
        <authorList>
            <person name="Klenk H.-P."/>
        </authorList>
    </citation>
    <scope>NUCLEOTIDE SEQUENCE [LARGE SCALE GENOMIC DNA]</scope>
    <source>
        <strain evidence="7 8">DSM 14785</strain>
    </source>
</reference>
<evidence type="ECO:0000259" key="6">
    <source>
        <dbReference type="SMART" id="SM01005"/>
    </source>
</evidence>
<dbReference type="HAMAP" id="MF_01201">
    <property type="entry name" value="Ala_racemase"/>
    <property type="match status" value="1"/>
</dbReference>
<dbReference type="Proteomes" id="UP001240250">
    <property type="component" value="Unassembled WGS sequence"/>
</dbReference>
<dbReference type="InterPro" id="IPR029066">
    <property type="entry name" value="PLP-binding_barrel"/>
</dbReference>
<keyword evidence="8" id="KW-1185">Reference proteome</keyword>
<comment type="caution">
    <text evidence="7">The sequence shown here is derived from an EMBL/GenBank/DDBJ whole genome shotgun (WGS) entry which is preliminary data.</text>
</comment>
<dbReference type="EMBL" id="JAUSVM010000001">
    <property type="protein sequence ID" value="MDQ0425835.1"/>
    <property type="molecule type" value="Genomic_DNA"/>
</dbReference>